<gene>
    <name evidence="1" type="ORF">LTRI10_LOCUS30625</name>
</gene>
<accession>A0AAV2EVV7</accession>
<evidence type="ECO:0000313" key="2">
    <source>
        <dbReference type="Proteomes" id="UP001497516"/>
    </source>
</evidence>
<protein>
    <submittedName>
        <fullName evidence="1">Uncharacterized protein</fullName>
    </submittedName>
</protein>
<sequence>MMNADKWESDERRKVGGILLLSREREEGSLCFLDGNEEEGGGEEALESPLLQEPKVHFIENWLGEQVCYSVGCGFGLDRSDLVRAEFGLT</sequence>
<evidence type="ECO:0000313" key="1">
    <source>
        <dbReference type="EMBL" id="CAL1389792.1"/>
    </source>
</evidence>
<dbReference type="EMBL" id="OZ034818">
    <property type="protein sequence ID" value="CAL1389792.1"/>
    <property type="molecule type" value="Genomic_DNA"/>
</dbReference>
<proteinExistence type="predicted"/>
<reference evidence="1 2" key="1">
    <citation type="submission" date="2024-04" db="EMBL/GenBank/DDBJ databases">
        <authorList>
            <person name="Fracassetti M."/>
        </authorList>
    </citation>
    <scope>NUCLEOTIDE SEQUENCE [LARGE SCALE GENOMIC DNA]</scope>
</reference>
<dbReference type="AlphaFoldDB" id="A0AAV2EVV7"/>
<organism evidence="1 2">
    <name type="scientific">Linum trigynum</name>
    <dbReference type="NCBI Taxonomy" id="586398"/>
    <lineage>
        <taxon>Eukaryota</taxon>
        <taxon>Viridiplantae</taxon>
        <taxon>Streptophyta</taxon>
        <taxon>Embryophyta</taxon>
        <taxon>Tracheophyta</taxon>
        <taxon>Spermatophyta</taxon>
        <taxon>Magnoliopsida</taxon>
        <taxon>eudicotyledons</taxon>
        <taxon>Gunneridae</taxon>
        <taxon>Pentapetalae</taxon>
        <taxon>rosids</taxon>
        <taxon>fabids</taxon>
        <taxon>Malpighiales</taxon>
        <taxon>Linaceae</taxon>
        <taxon>Linum</taxon>
    </lineage>
</organism>
<dbReference type="Proteomes" id="UP001497516">
    <property type="component" value="Chromosome 5"/>
</dbReference>
<name>A0AAV2EVV7_9ROSI</name>
<keyword evidence="2" id="KW-1185">Reference proteome</keyword>